<comment type="caution">
    <text evidence="6">The sequence shown here is derived from an EMBL/GenBank/DDBJ whole genome shotgun (WGS) entry which is preliminary data.</text>
</comment>
<evidence type="ECO:0000313" key="6">
    <source>
        <dbReference type="EMBL" id="KAF9697503.1"/>
    </source>
</evidence>
<dbReference type="GO" id="GO:0008017">
    <property type="term" value="F:microtubule binding"/>
    <property type="evidence" value="ECO:0007669"/>
    <property type="project" value="TreeGrafter"/>
</dbReference>
<evidence type="ECO:0000259" key="5">
    <source>
        <dbReference type="PROSITE" id="PS51718"/>
    </source>
</evidence>
<dbReference type="PROSITE" id="PS51388">
    <property type="entry name" value="GED"/>
    <property type="match status" value="1"/>
</dbReference>
<dbReference type="InterPro" id="IPR000375">
    <property type="entry name" value="Dynamin_stalk"/>
</dbReference>
<feature type="domain" description="Dynamin-type G" evidence="5">
    <location>
        <begin position="87"/>
        <end position="412"/>
    </location>
</feature>
<dbReference type="Pfam" id="PF01031">
    <property type="entry name" value="Dynamin_M"/>
    <property type="match status" value="1"/>
</dbReference>
<evidence type="ECO:0000313" key="7">
    <source>
        <dbReference type="Proteomes" id="UP000651452"/>
    </source>
</evidence>
<evidence type="ECO:0000256" key="2">
    <source>
        <dbReference type="ARBA" id="ARBA00023134"/>
    </source>
</evidence>
<proteinExistence type="predicted"/>
<dbReference type="EMBL" id="RZGK01000007">
    <property type="protein sequence ID" value="KAF9697503.1"/>
    <property type="molecule type" value="Genomic_DNA"/>
</dbReference>
<feature type="region of interest" description="Disordered" evidence="3">
    <location>
        <begin position="867"/>
        <end position="904"/>
    </location>
</feature>
<keyword evidence="2" id="KW-0342">GTP-binding</keyword>
<dbReference type="PANTHER" id="PTHR11566:SF131">
    <property type="entry name" value="GTPASE, PUTATIVE (AFU_ORTHOLOGUE AFUA_6G07630)-RELATED"/>
    <property type="match status" value="1"/>
</dbReference>
<dbReference type="InterPro" id="IPR027417">
    <property type="entry name" value="P-loop_NTPase"/>
</dbReference>
<dbReference type="PRINTS" id="PR00195">
    <property type="entry name" value="DYNAMIN"/>
</dbReference>
<feature type="domain" description="GED" evidence="4">
    <location>
        <begin position="768"/>
        <end position="865"/>
    </location>
</feature>
<sequence>MAGATQRRNRGANVKTPSLPSDDGTLADTPLADASVNGNDLGQPVQVLQRDPAREASTDEIGPLGASVIEALKIVGKLEQLGLDKQEISLPKCIVLGQQSTGKSSVIEAISGIKTPRDTGTCTLCPMFIELQPSADLRNGWHAQISLLRQYDVLVDLRQRQREEDTEFPGWVPAAAPGRTAFAQTDNPEHLEHLIRCAQRATLSPFENPESFLDPTFDGSGIHKTLFSPNIVCVTVSKPGLPPLSFYDLPGMIGQAETEEEEYTVPLVKSLVTKYISDPEALVLVTCALENDIANSIAAGLARTLKVTERCMGVLTKPDRLPQGSSSSDLANILEGRRFQLGHKYFVVKNLNSDEIQQGLTHHDARRLEREFFSTVAPWSTDLQSYQPRFGTINMQQYLSLQLGNRVLSKLPVIRRQIEDRLKIVEEELSRIPDTPLQTATRTVADVVQAFANDMRSEMAGEHGFMAWSNAWDEIQHTFWDMIVKLKPTMSTTGKLDEGLFLATLTGRSADDSIVIDSDDEAEMSNIPETPSKKRKHDAKPKREIQTPAPTPSPFRTPRAPASRTSRQLFANANASPSNQSNDITKLRKSFKLDDVTRYISQNSKSKVPGQINPKVREEMMLSVLKHWPDVINSFFKNLERQLKLHVQVLFDRHFGAWKGSELYTKSHAIVESLMDSNAHEQQTTMAAESLNDELEGPHIFHKDVFNKDKAAVMERYRQARANARFNNIFVAEAEAYYERSLTPAEKEKVRKDEKKMTLIKEEPYSHEIDLVADITTYYMIAARRFHDSVTMRIESKFFKQLREKLRDQLQDELGIYDEHEGPYNAQRLLAESPERLTRRNILVAKKKALLEGLQCFSEHVQQYEANHGSVPAGGGPANYQRPSVSTPPADEMEGISGSGLALR</sequence>
<dbReference type="GO" id="GO:0005737">
    <property type="term" value="C:cytoplasm"/>
    <property type="evidence" value="ECO:0007669"/>
    <property type="project" value="TreeGrafter"/>
</dbReference>
<evidence type="ECO:0000259" key="4">
    <source>
        <dbReference type="PROSITE" id="PS51388"/>
    </source>
</evidence>
<feature type="region of interest" description="Disordered" evidence="3">
    <location>
        <begin position="516"/>
        <end position="564"/>
    </location>
</feature>
<reference evidence="6" key="1">
    <citation type="submission" date="2018-12" db="EMBL/GenBank/DDBJ databases">
        <authorList>
            <person name="Syme R.A."/>
            <person name="Farfan-Caceres L."/>
            <person name="Lichtenzveig J."/>
        </authorList>
    </citation>
    <scope>NUCLEOTIDE SEQUENCE</scope>
    <source>
        <strain evidence="6">Al4</strain>
    </source>
</reference>
<dbReference type="GO" id="GO:0031623">
    <property type="term" value="P:receptor internalization"/>
    <property type="evidence" value="ECO:0007669"/>
    <property type="project" value="TreeGrafter"/>
</dbReference>
<dbReference type="InterPro" id="IPR022812">
    <property type="entry name" value="Dynamin"/>
</dbReference>
<evidence type="ECO:0000256" key="1">
    <source>
        <dbReference type="ARBA" id="ARBA00022741"/>
    </source>
</evidence>
<dbReference type="Gene3D" id="3.40.50.300">
    <property type="entry name" value="P-loop containing nucleotide triphosphate hydrolases"/>
    <property type="match status" value="1"/>
</dbReference>
<dbReference type="Proteomes" id="UP000651452">
    <property type="component" value="Unassembled WGS sequence"/>
</dbReference>
<dbReference type="PANTHER" id="PTHR11566">
    <property type="entry name" value="DYNAMIN"/>
    <property type="match status" value="1"/>
</dbReference>
<dbReference type="GO" id="GO:0005886">
    <property type="term" value="C:plasma membrane"/>
    <property type="evidence" value="ECO:0007669"/>
    <property type="project" value="TreeGrafter"/>
</dbReference>
<dbReference type="SUPFAM" id="SSF52540">
    <property type="entry name" value="P-loop containing nucleoside triphosphate hydrolases"/>
    <property type="match status" value="1"/>
</dbReference>
<dbReference type="PROSITE" id="PS51718">
    <property type="entry name" value="G_DYNAMIN_2"/>
    <property type="match status" value="1"/>
</dbReference>
<dbReference type="InterPro" id="IPR020850">
    <property type="entry name" value="GED_dom"/>
</dbReference>
<dbReference type="Pfam" id="PF00350">
    <property type="entry name" value="Dynamin_N"/>
    <property type="match status" value="1"/>
</dbReference>
<dbReference type="InterPro" id="IPR001401">
    <property type="entry name" value="Dynamin_GTPase"/>
</dbReference>
<dbReference type="CDD" id="cd08771">
    <property type="entry name" value="DLP_1"/>
    <property type="match status" value="1"/>
</dbReference>
<dbReference type="GO" id="GO:0003924">
    <property type="term" value="F:GTPase activity"/>
    <property type="evidence" value="ECO:0007669"/>
    <property type="project" value="InterPro"/>
</dbReference>
<protein>
    <submittedName>
        <fullName evidence="6">Uncharacterized protein</fullName>
    </submittedName>
</protein>
<reference evidence="6" key="2">
    <citation type="submission" date="2020-09" db="EMBL/GenBank/DDBJ databases">
        <title>Reference genome assembly for Australian Ascochyta lentis isolate Al4.</title>
        <authorList>
            <person name="Lee R.C."/>
            <person name="Farfan-Caceres L.M."/>
            <person name="Debler J.W."/>
            <person name="Williams A.H."/>
            <person name="Henares B.M."/>
        </authorList>
    </citation>
    <scope>NUCLEOTIDE SEQUENCE</scope>
    <source>
        <strain evidence="6">Al4</strain>
    </source>
</reference>
<organism evidence="6 7">
    <name type="scientific">Ascochyta lentis</name>
    <dbReference type="NCBI Taxonomy" id="205686"/>
    <lineage>
        <taxon>Eukaryota</taxon>
        <taxon>Fungi</taxon>
        <taxon>Dikarya</taxon>
        <taxon>Ascomycota</taxon>
        <taxon>Pezizomycotina</taxon>
        <taxon>Dothideomycetes</taxon>
        <taxon>Pleosporomycetidae</taxon>
        <taxon>Pleosporales</taxon>
        <taxon>Pleosporineae</taxon>
        <taxon>Didymellaceae</taxon>
        <taxon>Ascochyta</taxon>
    </lineage>
</organism>
<dbReference type="GO" id="GO:0005874">
    <property type="term" value="C:microtubule"/>
    <property type="evidence" value="ECO:0007669"/>
    <property type="project" value="TreeGrafter"/>
</dbReference>
<dbReference type="GO" id="GO:0005525">
    <property type="term" value="F:GTP binding"/>
    <property type="evidence" value="ECO:0007669"/>
    <property type="project" value="InterPro"/>
</dbReference>
<keyword evidence="1" id="KW-0547">Nucleotide-binding</keyword>
<evidence type="ECO:0000256" key="3">
    <source>
        <dbReference type="SAM" id="MobiDB-lite"/>
    </source>
</evidence>
<feature type="region of interest" description="Disordered" evidence="3">
    <location>
        <begin position="1"/>
        <end position="42"/>
    </location>
</feature>
<dbReference type="SMART" id="SM00053">
    <property type="entry name" value="DYNc"/>
    <property type="match status" value="1"/>
</dbReference>
<dbReference type="OrthoDB" id="5061070at2759"/>
<keyword evidence="7" id="KW-1185">Reference proteome</keyword>
<dbReference type="InterPro" id="IPR045063">
    <property type="entry name" value="Dynamin_N"/>
</dbReference>
<dbReference type="InterPro" id="IPR030381">
    <property type="entry name" value="G_DYNAMIN_dom"/>
</dbReference>
<accession>A0A8H7J8M7</accession>
<gene>
    <name evidence="6" type="ORF">EKO04_004252</name>
</gene>
<name>A0A8H7J8M7_9PLEO</name>
<dbReference type="Gene3D" id="1.20.120.1240">
    <property type="entry name" value="Dynamin, middle domain"/>
    <property type="match status" value="1"/>
</dbReference>
<dbReference type="AlphaFoldDB" id="A0A8H7J8M7"/>